<dbReference type="Proteomes" id="UP000707356">
    <property type="component" value="Unassembled WGS sequence"/>
</dbReference>
<reference evidence="3" key="1">
    <citation type="submission" date="2021-05" db="EMBL/GenBank/DDBJ databases">
        <authorList>
            <person name="Pietrasiak N."/>
            <person name="Ward R."/>
            <person name="Stajich J.E."/>
            <person name="Kurbessoian T."/>
        </authorList>
    </citation>
    <scope>NUCLEOTIDE SEQUENCE</scope>
    <source>
        <strain evidence="3">GSE-TBD4-15B</strain>
    </source>
</reference>
<accession>A0A951U4A0</accession>
<protein>
    <submittedName>
        <fullName evidence="3">SWIM zinc finger family protein</fullName>
    </submittedName>
</protein>
<sequence length="277" mass="31199">MASNFSRTWWGKQFIAALEDITDAGRLSRGRSYARGSKVKTFHIQDGTAIAHVRGSVNPYFGVYTEPTYTTVVEIQPISDAKWQAAIAHIASKASFISKLLLNEMPDNIEDAFTPMGLHLLPNRRADFKTSCTCPDYSNPCKHIAGVYYLLASQLDEDPFLLFELRGLSRHKLKQELARSPLGQALSAELDAQTSEPRPAAAYYSPHQAMELPADISLRDFWQGAKRLPLLEPVRQDGVPAVLIKKQGDYPAFWDKDQSFIASMEELYERVRTKNKF</sequence>
<dbReference type="GO" id="GO:0008270">
    <property type="term" value="F:zinc ion binding"/>
    <property type="evidence" value="ECO:0007669"/>
    <property type="project" value="UniProtKB-KW"/>
</dbReference>
<proteinExistence type="predicted"/>
<dbReference type="AlphaFoldDB" id="A0A951U4A0"/>
<dbReference type="PROSITE" id="PS50966">
    <property type="entry name" value="ZF_SWIM"/>
    <property type="match status" value="1"/>
</dbReference>
<evidence type="ECO:0000259" key="2">
    <source>
        <dbReference type="PROSITE" id="PS50966"/>
    </source>
</evidence>
<evidence type="ECO:0000313" key="4">
    <source>
        <dbReference type="Proteomes" id="UP000707356"/>
    </source>
</evidence>
<reference evidence="3" key="2">
    <citation type="journal article" date="2022" name="Microbiol. Resour. Announc.">
        <title>Metagenome Sequencing to Explore Phylogenomics of Terrestrial Cyanobacteria.</title>
        <authorList>
            <person name="Ward R.D."/>
            <person name="Stajich J.E."/>
            <person name="Johansen J.R."/>
            <person name="Huntemann M."/>
            <person name="Clum A."/>
            <person name="Foster B."/>
            <person name="Foster B."/>
            <person name="Roux S."/>
            <person name="Palaniappan K."/>
            <person name="Varghese N."/>
            <person name="Mukherjee S."/>
            <person name="Reddy T.B.K."/>
            <person name="Daum C."/>
            <person name="Copeland A."/>
            <person name="Chen I.A."/>
            <person name="Ivanova N.N."/>
            <person name="Kyrpides N.C."/>
            <person name="Shapiro N."/>
            <person name="Eloe-Fadrosh E.A."/>
            <person name="Pietrasiak N."/>
        </authorList>
    </citation>
    <scope>NUCLEOTIDE SEQUENCE</scope>
    <source>
        <strain evidence="3">GSE-TBD4-15B</strain>
    </source>
</reference>
<organism evidence="3 4">
    <name type="scientific">Pegethrix bostrychoides GSE-TBD4-15B</name>
    <dbReference type="NCBI Taxonomy" id="2839662"/>
    <lineage>
        <taxon>Bacteria</taxon>
        <taxon>Bacillati</taxon>
        <taxon>Cyanobacteriota</taxon>
        <taxon>Cyanophyceae</taxon>
        <taxon>Oculatellales</taxon>
        <taxon>Oculatellaceae</taxon>
        <taxon>Pegethrix</taxon>
    </lineage>
</organism>
<evidence type="ECO:0000256" key="1">
    <source>
        <dbReference type="PROSITE-ProRule" id="PRU00325"/>
    </source>
</evidence>
<dbReference type="PANTHER" id="PTHR38133">
    <property type="entry name" value="SLR1429 PROTEIN"/>
    <property type="match status" value="1"/>
</dbReference>
<evidence type="ECO:0000313" key="3">
    <source>
        <dbReference type="EMBL" id="MBW4465181.1"/>
    </source>
</evidence>
<comment type="caution">
    <text evidence="3">The sequence shown here is derived from an EMBL/GenBank/DDBJ whole genome shotgun (WGS) entry which is preliminary data.</text>
</comment>
<feature type="domain" description="SWIM-type" evidence="2">
    <location>
        <begin position="124"/>
        <end position="152"/>
    </location>
</feature>
<keyword evidence="1" id="KW-0479">Metal-binding</keyword>
<keyword evidence="1" id="KW-0863">Zinc-finger</keyword>
<dbReference type="EMBL" id="JAHHHV010000033">
    <property type="protein sequence ID" value="MBW4465181.1"/>
    <property type="molecule type" value="Genomic_DNA"/>
</dbReference>
<dbReference type="InterPro" id="IPR007527">
    <property type="entry name" value="Znf_SWIM"/>
</dbReference>
<name>A0A951U4A0_9CYAN</name>
<keyword evidence="1" id="KW-0862">Zinc</keyword>
<gene>
    <name evidence="3" type="ORF">KME07_07030</name>
</gene>
<dbReference type="Pfam" id="PF04434">
    <property type="entry name" value="SWIM"/>
    <property type="match status" value="1"/>
</dbReference>
<dbReference type="PANTHER" id="PTHR38133:SF1">
    <property type="entry name" value="SLR1429 PROTEIN"/>
    <property type="match status" value="1"/>
</dbReference>